<dbReference type="PANTHER" id="PTHR43690:SF18">
    <property type="entry name" value="INSULIN-DEGRADING ENZYME-RELATED"/>
    <property type="match status" value="1"/>
</dbReference>
<feature type="domain" description="Peptidase M16 C-terminal" evidence="2">
    <location>
        <begin position="10"/>
        <end position="113"/>
    </location>
</feature>
<organism evidence="3 4">
    <name type="scientific">Vibrio parahaemolyticus</name>
    <dbReference type="NCBI Taxonomy" id="670"/>
    <lineage>
        <taxon>Bacteria</taxon>
        <taxon>Pseudomonadati</taxon>
        <taxon>Pseudomonadota</taxon>
        <taxon>Gammaproteobacteria</taxon>
        <taxon>Vibrionales</taxon>
        <taxon>Vibrionaceae</taxon>
        <taxon>Vibrio</taxon>
    </lineage>
</organism>
<dbReference type="AlphaFoldDB" id="A0A7Y0SP18"/>
<dbReference type="Proteomes" id="UP000518904">
    <property type="component" value="Unassembled WGS sequence"/>
</dbReference>
<evidence type="ECO:0000313" key="3">
    <source>
        <dbReference type="EMBL" id="NMU87028.1"/>
    </source>
</evidence>
<sequence>GTEESTGILVQVEPLKEFRKLILTFPMPGMDAHYSVKPLSYFAHLLGYEGEGSLMLQLKEKGWITSLSAGGGASGSNYRDFTVSCTLTPNGLDHVDDIVQAVFQYLSMIKQDGL</sequence>
<dbReference type="EMBL" id="JABCLB010002579">
    <property type="protein sequence ID" value="NMU87028.1"/>
    <property type="molecule type" value="Genomic_DNA"/>
</dbReference>
<gene>
    <name evidence="3" type="ORF">HKB16_29705</name>
</gene>
<dbReference type="Gene3D" id="3.30.830.10">
    <property type="entry name" value="Metalloenzyme, LuxS/M16 peptidase-like"/>
    <property type="match status" value="1"/>
</dbReference>
<evidence type="ECO:0000313" key="4">
    <source>
        <dbReference type="Proteomes" id="UP000518904"/>
    </source>
</evidence>
<dbReference type="GO" id="GO:0004222">
    <property type="term" value="F:metalloendopeptidase activity"/>
    <property type="evidence" value="ECO:0007669"/>
    <property type="project" value="TreeGrafter"/>
</dbReference>
<dbReference type="Pfam" id="PF05193">
    <property type="entry name" value="Peptidase_M16_C"/>
    <property type="match status" value="1"/>
</dbReference>
<dbReference type="InterPro" id="IPR011249">
    <property type="entry name" value="Metalloenz_LuxS/M16"/>
</dbReference>
<dbReference type="InterPro" id="IPR050626">
    <property type="entry name" value="Peptidase_M16"/>
</dbReference>
<proteinExistence type="predicted"/>
<keyword evidence="1" id="KW-0479">Metal-binding</keyword>
<accession>A0A7Y0SP18</accession>
<evidence type="ECO:0000256" key="1">
    <source>
        <dbReference type="ARBA" id="ARBA00022723"/>
    </source>
</evidence>
<dbReference type="InterPro" id="IPR007863">
    <property type="entry name" value="Peptidase_M16_C"/>
</dbReference>
<protein>
    <submittedName>
        <fullName evidence="3">Insulinase family protein</fullName>
    </submittedName>
</protein>
<dbReference type="PANTHER" id="PTHR43690">
    <property type="entry name" value="NARDILYSIN"/>
    <property type="match status" value="1"/>
</dbReference>
<feature type="non-terminal residue" evidence="3">
    <location>
        <position position="1"/>
    </location>
</feature>
<evidence type="ECO:0000259" key="2">
    <source>
        <dbReference type="Pfam" id="PF05193"/>
    </source>
</evidence>
<name>A0A7Y0SP18_VIBPH</name>
<reference evidence="3 4" key="1">
    <citation type="submission" date="2020-04" db="EMBL/GenBank/DDBJ databases">
        <title>Whole-genome sequencing of Vibrio spp. from China reveals different genetic environments of blaCTX-M-14 among diverse lineages.</title>
        <authorList>
            <person name="Zheng Z."/>
            <person name="Ye L."/>
            <person name="Chen S."/>
        </authorList>
    </citation>
    <scope>NUCLEOTIDE SEQUENCE [LARGE SCALE GENOMIC DNA]</scope>
    <source>
        <strain evidence="3 4">Vb0551</strain>
    </source>
</reference>
<dbReference type="SUPFAM" id="SSF63411">
    <property type="entry name" value="LuxS/MPP-like metallohydrolase"/>
    <property type="match status" value="1"/>
</dbReference>
<dbReference type="GO" id="GO:0046872">
    <property type="term" value="F:metal ion binding"/>
    <property type="evidence" value="ECO:0007669"/>
    <property type="project" value="UniProtKB-KW"/>
</dbReference>
<comment type="caution">
    <text evidence="3">The sequence shown here is derived from an EMBL/GenBank/DDBJ whole genome shotgun (WGS) entry which is preliminary data.</text>
</comment>
<feature type="non-terminal residue" evidence="3">
    <location>
        <position position="114"/>
    </location>
</feature>